<dbReference type="Proteomes" id="UP000030718">
    <property type="component" value="Segment"/>
</dbReference>
<dbReference type="Gene3D" id="1.20.5.320">
    <property type="entry name" value="6-Phosphogluconate Dehydrogenase, domain 3"/>
    <property type="match status" value="3"/>
</dbReference>
<name>A0A0A7HDP1_9CAUD</name>
<dbReference type="Gene3D" id="1.20.5.340">
    <property type="match status" value="4"/>
</dbReference>
<proteinExistence type="predicted"/>
<dbReference type="OrthoDB" id="1553at10239"/>
<keyword evidence="3" id="KW-1185">Reference proteome</keyword>
<dbReference type="EMBL" id="KP007362">
    <property type="protein sequence ID" value="AIZ02808.1"/>
    <property type="molecule type" value="Genomic_DNA"/>
</dbReference>
<dbReference type="KEGG" id="vg:26640464"/>
<feature type="domain" description="Fibritin C-terminal" evidence="1">
    <location>
        <begin position="369"/>
        <end position="449"/>
    </location>
</feature>
<accession>A0A0A7HDP1</accession>
<evidence type="ECO:0000313" key="2">
    <source>
        <dbReference type="EMBL" id="AIZ02808.1"/>
    </source>
</evidence>
<evidence type="ECO:0000259" key="1">
    <source>
        <dbReference type="Pfam" id="PF07921"/>
    </source>
</evidence>
<dbReference type="Pfam" id="PF07921">
    <property type="entry name" value="Fibritin_C"/>
    <property type="match status" value="1"/>
</dbReference>
<evidence type="ECO:0000313" key="3">
    <source>
        <dbReference type="Proteomes" id="UP000030718"/>
    </source>
</evidence>
<sequence length="722" mass="77609">MINKLSLKELPYSIGIPDEGQQRIRWIQNGDCMTAASTKYGHDGNLNAAAVGVQTNVDTLDDNSNTSKEKINEIIDNVNNIQEALDITTNTEVVKQIEKNRTDILDLDERQFNTELLSSETSEGLKTLKEDVGVYDPLTDSYYRTVRNDLVWIKNELGQYVDQDINGLQVIGNPSRGMKRRIIDNSSAIVAHGVRIKTLEDNYHDSDVGSLNVKVIKIREELGESTLAVGKPAVFVRLNTLDDKVVEIDKDIANIQEDIGFGTGLAITTRVENLGGRVSVNETDIANIKPRLTKVEADIGTALEPLTINGRISALRSDVNGLQAVVGQDSSSGLRGTTAWLSQRIGTEQSPEPNTITYKLNATTALANETVSGLQDVQAEIGTNSTGMKGSILTLTSQMNGTNPNGATVAERGVLPVVINLDMLMASKLNDAPLDNKLYGRKQGAWSEIIDSTTEVDAVKASLVTTDGRVTTLTGRVDDNDTTISSLDTRYGALNTSVTNVKADVLALQNKDTEQDGRITALETKDTTVDGKITALETKTSTTDDDVTALALDVSNVEGELVTIKANIETNKGGLVTLTGRMTSAEGEITAIKLDTAKITPLTARVSSSENEITAIKLDTAKIAPLDERVTTAEDEINTIKIDTAKIAPLTTRVTTLEGTVTPLPGRLDAAETKITTLEGKVSALETELAKRPPVAPVADGLPYVLVDNAWVLLSTFVTVGP</sequence>
<reference evidence="2 3" key="1">
    <citation type="submission" date="2014-10" db="EMBL/GenBank/DDBJ databases">
        <title>VR bacteriophages - a small but diverse group of low-temperature viruses.</title>
        <authorList>
            <person name="Kaliniene L."/>
            <person name="Meskys R."/>
            <person name="Simoliunas E."/>
            <person name="Zajanckauskaite A."/>
            <person name="Truncaite L."/>
        </authorList>
    </citation>
    <scope>NUCLEOTIDE SEQUENCE [LARGE SCALE GENOMIC DNA]</scope>
</reference>
<dbReference type="PRINTS" id="PR01880">
    <property type="entry name" value="FIBRITIN"/>
</dbReference>
<gene>
    <name evidence="2" type="primary">wac</name>
    <name evidence="2" type="ORF">VR26_171</name>
</gene>
<dbReference type="GeneID" id="26640464"/>
<dbReference type="SUPFAM" id="SSF58046">
    <property type="entry name" value="Fibritin"/>
    <property type="match status" value="3"/>
</dbReference>
<protein>
    <submittedName>
        <fullName evidence="2">Fibritin</fullName>
    </submittedName>
</protein>
<dbReference type="SUPFAM" id="SSF57997">
    <property type="entry name" value="Tropomyosin"/>
    <property type="match status" value="1"/>
</dbReference>
<dbReference type="RefSeq" id="YP_009214008.1">
    <property type="nucleotide sequence ID" value="NC_028957.1"/>
</dbReference>
<dbReference type="InterPro" id="IPR012473">
    <property type="entry name" value="Fibritin_C"/>
</dbReference>
<organism evidence="2 3">
    <name type="scientific">Escherichia phage vB_EcoM_VR26</name>
    <dbReference type="NCBI Taxonomy" id="1567029"/>
    <lineage>
        <taxon>Viruses</taxon>
        <taxon>Duplodnaviria</taxon>
        <taxon>Heunggongvirae</taxon>
        <taxon>Uroviricota</taxon>
        <taxon>Caudoviricetes</taxon>
        <taxon>Pantevenvirales</taxon>
        <taxon>Straboviridae</taxon>
        <taxon>Tevenvirinae</taxon>
        <taxon>Gaprivervirus</taxon>
        <taxon>Gaprivervirus vr26</taxon>
    </lineage>
</organism>